<dbReference type="GeneID" id="28969044"/>
<organism evidence="1">
    <name type="scientific">Kwoniella dejecticola CBS 10117</name>
    <dbReference type="NCBI Taxonomy" id="1296121"/>
    <lineage>
        <taxon>Eukaryota</taxon>
        <taxon>Fungi</taxon>
        <taxon>Dikarya</taxon>
        <taxon>Basidiomycota</taxon>
        <taxon>Agaricomycotina</taxon>
        <taxon>Tremellomycetes</taxon>
        <taxon>Tremellales</taxon>
        <taxon>Cryptococcaceae</taxon>
        <taxon>Kwoniella</taxon>
    </lineage>
</organism>
<dbReference type="VEuPathDB" id="FungiDB:I303_05345"/>
<evidence type="ECO:0000313" key="2">
    <source>
        <dbReference type="EMBL" id="WWC62611.1"/>
    </source>
</evidence>
<dbReference type="EMBL" id="CP144535">
    <property type="protein sequence ID" value="WWC62611.1"/>
    <property type="molecule type" value="Genomic_DNA"/>
</dbReference>
<dbReference type="KEGG" id="kdj:28969044"/>
<dbReference type="Proteomes" id="UP000078595">
    <property type="component" value="Chromosome 6"/>
</dbReference>
<evidence type="ECO:0000313" key="3">
    <source>
        <dbReference type="Proteomes" id="UP000078595"/>
    </source>
</evidence>
<dbReference type="EMBL" id="KI894032">
    <property type="protein sequence ID" value="OBR84487.1"/>
    <property type="molecule type" value="Genomic_DNA"/>
</dbReference>
<accession>A0A1A6A351</accession>
<gene>
    <name evidence="1" type="ORF">I303_05345</name>
    <name evidence="2" type="ORF">I303_105208</name>
</gene>
<protein>
    <submittedName>
        <fullName evidence="1">Uncharacterized protein</fullName>
    </submittedName>
</protein>
<dbReference type="OrthoDB" id="10491026at2759"/>
<proteinExistence type="predicted"/>
<dbReference type="RefSeq" id="XP_018262329.1">
    <property type="nucleotide sequence ID" value="XM_018408638.1"/>
</dbReference>
<reference evidence="1" key="1">
    <citation type="submission" date="2013-07" db="EMBL/GenBank/DDBJ databases">
        <title>The Genome Sequence of Cryptococcus dejecticola CBS10117.</title>
        <authorList>
            <consortium name="The Broad Institute Genome Sequencing Platform"/>
            <person name="Cuomo C."/>
            <person name="Litvintseva A."/>
            <person name="Chen Y."/>
            <person name="Heitman J."/>
            <person name="Sun S."/>
            <person name="Springer D."/>
            <person name="Dromer F."/>
            <person name="Young S.K."/>
            <person name="Zeng Q."/>
            <person name="Gargeya S."/>
            <person name="Fitzgerald M."/>
            <person name="Abouelleil A."/>
            <person name="Alvarado L."/>
            <person name="Berlin A.M."/>
            <person name="Chapman S.B."/>
            <person name="Dewar J."/>
            <person name="Goldberg J."/>
            <person name="Griggs A."/>
            <person name="Gujja S."/>
            <person name="Hansen M."/>
            <person name="Howarth C."/>
            <person name="Imamovic A."/>
            <person name="Larimer J."/>
            <person name="McCowan C."/>
            <person name="Murphy C."/>
            <person name="Pearson M."/>
            <person name="Priest M."/>
            <person name="Roberts A."/>
            <person name="Saif S."/>
            <person name="Shea T."/>
            <person name="Sykes S."/>
            <person name="Wortman J."/>
            <person name="Nusbaum C."/>
            <person name="Birren B."/>
        </authorList>
    </citation>
    <scope>NUCLEOTIDE SEQUENCE [LARGE SCALE GENOMIC DNA]</scope>
    <source>
        <strain evidence="1">CBS 10117</strain>
    </source>
</reference>
<name>A0A1A6A351_9TREE</name>
<sequence>MSVNWWCENTSTHKLTQDLCCFSEKSCAEYVCGKLDATFDSVSRTGDPTMYNCETNATLATDLWGRLPAGNSTCSGGKGCLRSTAKETNTTTTLSTTSASLSATTRSATTANAAAVTTGSGGGSDSAGFVTMDMMGQNALLGLVLLSWMIKQLW</sequence>
<keyword evidence="3" id="KW-1185">Reference proteome</keyword>
<reference evidence="2" key="3">
    <citation type="submission" date="2024-02" db="EMBL/GenBank/DDBJ databases">
        <title>Comparative genomics of Cryptococcus and Kwoniella reveals pathogenesis evolution and contrasting modes of karyotype evolution via chromosome fusion or intercentromeric recombination.</title>
        <authorList>
            <person name="Coelho M.A."/>
            <person name="David-Palma M."/>
            <person name="Shea T."/>
            <person name="Bowers K."/>
            <person name="McGinley-Smith S."/>
            <person name="Mohammad A.W."/>
            <person name="Gnirke A."/>
            <person name="Yurkov A.M."/>
            <person name="Nowrousian M."/>
            <person name="Sun S."/>
            <person name="Cuomo C.A."/>
            <person name="Heitman J."/>
        </authorList>
    </citation>
    <scope>NUCLEOTIDE SEQUENCE</scope>
    <source>
        <strain evidence="2">CBS 10117</strain>
    </source>
</reference>
<evidence type="ECO:0000313" key="1">
    <source>
        <dbReference type="EMBL" id="OBR84487.1"/>
    </source>
</evidence>
<dbReference type="AlphaFoldDB" id="A0A1A6A351"/>
<reference evidence="2" key="2">
    <citation type="submission" date="2013-07" db="EMBL/GenBank/DDBJ databases">
        <authorList>
            <consortium name="The Broad Institute Genome Sequencing Platform"/>
            <person name="Cuomo C."/>
            <person name="Litvintseva A."/>
            <person name="Chen Y."/>
            <person name="Heitman J."/>
            <person name="Sun S."/>
            <person name="Springer D."/>
            <person name="Dromer F."/>
            <person name="Young S.K."/>
            <person name="Zeng Q."/>
            <person name="Gargeya S."/>
            <person name="Fitzgerald M."/>
            <person name="Abouelleil A."/>
            <person name="Alvarado L."/>
            <person name="Berlin A.M."/>
            <person name="Chapman S.B."/>
            <person name="Dewar J."/>
            <person name="Goldberg J."/>
            <person name="Griggs A."/>
            <person name="Gujja S."/>
            <person name="Hansen M."/>
            <person name="Howarth C."/>
            <person name="Imamovic A."/>
            <person name="Larimer J."/>
            <person name="McCowan C."/>
            <person name="Murphy C."/>
            <person name="Pearson M."/>
            <person name="Priest M."/>
            <person name="Roberts A."/>
            <person name="Saif S."/>
            <person name="Shea T."/>
            <person name="Sykes S."/>
            <person name="Wortman J."/>
            <person name="Nusbaum C."/>
            <person name="Birren B."/>
        </authorList>
    </citation>
    <scope>NUCLEOTIDE SEQUENCE</scope>
    <source>
        <strain evidence="2">CBS 10117</strain>
    </source>
</reference>